<dbReference type="Proteomes" id="UP000807309">
    <property type="component" value="Unassembled WGS sequence"/>
</dbReference>
<evidence type="ECO:0000256" key="1">
    <source>
        <dbReference type="ARBA" id="ARBA00022801"/>
    </source>
</evidence>
<protein>
    <recommendedName>
        <fullName evidence="2">Xaa-Pro dipeptidyl-peptidase C-terminal domain-containing protein</fullName>
    </recommendedName>
</protein>
<comment type="caution">
    <text evidence="3">The sequence shown here is derived from an EMBL/GenBank/DDBJ whole genome shotgun (WGS) entry which is preliminary data.</text>
</comment>
<gene>
    <name evidence="3" type="ORF">IU470_23615</name>
</gene>
<dbReference type="Gene3D" id="2.60.120.260">
    <property type="entry name" value="Galactose-binding domain-like"/>
    <property type="match status" value="1"/>
</dbReference>
<proteinExistence type="predicted"/>
<dbReference type="InterPro" id="IPR029058">
    <property type="entry name" value="AB_hydrolase_fold"/>
</dbReference>
<evidence type="ECO:0000259" key="2">
    <source>
        <dbReference type="SMART" id="SM00939"/>
    </source>
</evidence>
<dbReference type="SUPFAM" id="SSF53474">
    <property type="entry name" value="alpha/beta-Hydrolases"/>
    <property type="match status" value="1"/>
</dbReference>
<name>A0ABS0CCK0_9NOCA</name>
<dbReference type="Pfam" id="PF08530">
    <property type="entry name" value="PepX_C"/>
    <property type="match status" value="1"/>
</dbReference>
<dbReference type="SUPFAM" id="SSF49785">
    <property type="entry name" value="Galactose-binding domain-like"/>
    <property type="match status" value="1"/>
</dbReference>
<sequence>MTRMSQGDSIVGTTSEQLARIAVEGPWDAQGQVRPEAVQFASNLVSALHKRSGKGLVPDDVDDMVSRALNVAVPTFPRIETEDGTGLSAHMLRQTTSSPCPLVVVPAGWTPVGWPLFEYAYLTLALKGYHVLAYTPRGIGWTAVPGTNLPWFGTSEGKIDVAGLRDWEDGSEVLTYAIDALDPSGIAFMGESYGSGISQLVAAHDERVDVVVALSTWGNLATSLYDNATRHVRAVEALLDLTGGAKEDKFDEATLEILAKFAEGKDMNPVVEWGTERAPEQYVGSRDIPTFFSNTWHEGLFPVNQVLETFEKLPRPKRLNMWIGDHAAPEGPGLIAPPMPGAGPNEPLREAYAWLDHYLKDEENGVDTWPEISNQVMFTYVTTPAAGDGQNVIVEPARREEKASWADVTTDTESLILTDTREGGDGALIADMTAGWQREFTVGEEAEVVAMDKLMTTGQEEWAGNPKIYRTSEIDRSHALVWSTGPLLAVRGGVARQIRGIPRLQLTVDSTGESATVMAYLLDVDEDGSARIITHEPKTVESEMPATVSWELQAAAYDLLDGHRLMLVVDGMDFLYSSANTVGSRITISSPQGTPCCLELPLG</sequence>
<keyword evidence="4" id="KW-1185">Reference proteome</keyword>
<dbReference type="InterPro" id="IPR013736">
    <property type="entry name" value="Xaa-Pro_dipept_C"/>
</dbReference>
<feature type="domain" description="Xaa-Pro dipeptidyl-peptidase C-terminal" evidence="2">
    <location>
        <begin position="352"/>
        <end position="599"/>
    </location>
</feature>
<dbReference type="InterPro" id="IPR000383">
    <property type="entry name" value="Xaa-Pro-like_dom"/>
</dbReference>
<dbReference type="SMART" id="SM00939">
    <property type="entry name" value="PepX_C"/>
    <property type="match status" value="1"/>
</dbReference>
<dbReference type="Gene3D" id="3.40.50.1820">
    <property type="entry name" value="alpha/beta hydrolase"/>
    <property type="match status" value="1"/>
</dbReference>
<accession>A0ABS0CCK0</accession>
<reference evidence="3 4" key="1">
    <citation type="submission" date="2020-10" db="EMBL/GenBank/DDBJ databases">
        <title>Identification of Nocardia species via Next-generation sequencing and recognition of intraspecies genetic diversity.</title>
        <authorList>
            <person name="Li P."/>
            <person name="Li P."/>
            <person name="Lu B."/>
        </authorList>
    </citation>
    <scope>NUCLEOTIDE SEQUENCE [LARGE SCALE GENOMIC DNA]</scope>
    <source>
        <strain evidence="3 4">N-11</strain>
    </source>
</reference>
<organism evidence="3 4">
    <name type="scientific">Nocardia abscessus</name>
    <dbReference type="NCBI Taxonomy" id="120957"/>
    <lineage>
        <taxon>Bacteria</taxon>
        <taxon>Bacillati</taxon>
        <taxon>Actinomycetota</taxon>
        <taxon>Actinomycetes</taxon>
        <taxon>Mycobacteriales</taxon>
        <taxon>Nocardiaceae</taxon>
        <taxon>Nocardia</taxon>
    </lineage>
</organism>
<evidence type="ECO:0000313" key="3">
    <source>
        <dbReference type="EMBL" id="MBF6228082.1"/>
    </source>
</evidence>
<dbReference type="InterPro" id="IPR008979">
    <property type="entry name" value="Galactose-bd-like_sf"/>
</dbReference>
<dbReference type="RefSeq" id="WP_195035019.1">
    <property type="nucleotide sequence ID" value="NZ_JADLRE010000019.1"/>
</dbReference>
<dbReference type="Pfam" id="PF02129">
    <property type="entry name" value="Peptidase_S15"/>
    <property type="match status" value="1"/>
</dbReference>
<dbReference type="EMBL" id="JADLRE010000019">
    <property type="protein sequence ID" value="MBF6228082.1"/>
    <property type="molecule type" value="Genomic_DNA"/>
</dbReference>
<evidence type="ECO:0000313" key="4">
    <source>
        <dbReference type="Proteomes" id="UP000807309"/>
    </source>
</evidence>
<keyword evidence="1" id="KW-0378">Hydrolase</keyword>